<evidence type="ECO:0000313" key="2">
    <source>
        <dbReference type="Proteomes" id="UP000048908"/>
    </source>
</evidence>
<gene>
    <name evidence="1" type="ORF">JAN5088_02715</name>
</gene>
<evidence type="ECO:0000313" key="1">
    <source>
        <dbReference type="EMBL" id="CTQ33926.1"/>
    </source>
</evidence>
<organism evidence="1 2">
    <name type="scientific">Jannaschia rubra</name>
    <dbReference type="NCBI Taxonomy" id="282197"/>
    <lineage>
        <taxon>Bacteria</taxon>
        <taxon>Pseudomonadati</taxon>
        <taxon>Pseudomonadota</taxon>
        <taxon>Alphaproteobacteria</taxon>
        <taxon>Rhodobacterales</taxon>
        <taxon>Roseobacteraceae</taxon>
        <taxon>Jannaschia</taxon>
    </lineage>
</organism>
<dbReference type="EMBL" id="CXPG01000020">
    <property type="protein sequence ID" value="CTQ33926.1"/>
    <property type="molecule type" value="Genomic_DNA"/>
</dbReference>
<dbReference type="Pfam" id="PF13148">
    <property type="entry name" value="DUF3987"/>
    <property type="match status" value="1"/>
</dbReference>
<dbReference type="OrthoDB" id="9067983at2"/>
<sequence>MFKKIINNSVQRFRGGSAQRSKTNRRAKAKTHIVLPKGESALEWGQPSPLPHAEPPRTPYPLNCLSPGLREVVAAIAKKTQAPEAIAAQSVLAVISLTFASRVKVQTLSSTANAACFFVLVALSGERKSATDGWAMGGVNRTVLELRQEYAQLIKEHEQTVRTLERDEAKPPRPVCPNFLVTEPTIEGAFKAISSGAGFLGWFSDEAATFFGGHSMSPDKLALTCGIISKFWDGAFFIRPRATQEGDGYVPPTPTTLNLMFQPNLIGQSFGNEFMLGQGILARMLPAWPESNMGKRRYRRSEPSEDAIVDKFQEVTAKALRNTLEDPTEKTLKLSAGAFTQCVAFHDAVESELGRGGWAADISSFAAKAPEHACRLAALMTLFEDGETTEISEATMANACDLVKYHLQQFKYLCIAGTNEDAVSHAQKLLDWLKSNLTAGEGFATERVLQSGPVPTRRRQTMDKALAILVQHDWIAKLPDGTVVDERPRRRAYMLNPNA</sequence>
<name>A0A0M6XRZ4_9RHOB</name>
<proteinExistence type="predicted"/>
<accession>A0A0M6XRZ4</accession>
<keyword evidence="2" id="KW-1185">Reference proteome</keyword>
<dbReference type="Proteomes" id="UP000048908">
    <property type="component" value="Unassembled WGS sequence"/>
</dbReference>
<evidence type="ECO:0008006" key="3">
    <source>
        <dbReference type="Google" id="ProtNLM"/>
    </source>
</evidence>
<dbReference type="STRING" id="282197.SAMN04488517_11428"/>
<reference evidence="1 2" key="1">
    <citation type="submission" date="2015-07" db="EMBL/GenBank/DDBJ databases">
        <authorList>
            <person name="Noorani M."/>
        </authorList>
    </citation>
    <scope>NUCLEOTIDE SEQUENCE [LARGE SCALE GENOMIC DNA]</scope>
    <source>
        <strain evidence="1 2">CECT 5088</strain>
    </source>
</reference>
<dbReference type="InterPro" id="IPR025048">
    <property type="entry name" value="DUF3987"/>
</dbReference>
<protein>
    <recommendedName>
        <fullName evidence="3">DUF3987 domain-containing protein</fullName>
    </recommendedName>
</protein>
<dbReference type="AlphaFoldDB" id="A0A0M6XRZ4"/>
<dbReference type="RefSeq" id="WP_055683277.1">
    <property type="nucleotide sequence ID" value="NZ_CXPG01000020.1"/>
</dbReference>